<dbReference type="OrthoDB" id="1689567at2759"/>
<sequence>MNAESLLVSASINIGFALLILTLFSILRKQPSNSPVYFARRLSQHHQLSFHPRFTFRRLLPSVGWIRFALSVTEDEILDSCGLDVLIFIRLFKFGINFFLVCSVIGLFLLLPLNYIAGNGGHSKHSRSMDAFTISNIGKGSNWLWVHFSCLYVVSCYGLYLLYKEYDDILLKRLRQLHNLRHQPNQFTVLVREIPLCVEHNARDCSVDHFFSKYHPHTYQSYQILYDGEDLEKLFNRAKSIKREIEKLRHNSLRRHNLQSEPLNSDAQIERLKEKLQELVRKIQHTQTKKELRAKELPVAFVTFTSRWGAALAAQSQQISNPLLWITEMAPEPRDVLWRNLATPYKYLPLYKFGIYVAASLLTVFFAVPVTAVQGIAKFERLKNWFPPAMAVQLIPGLRSIVTGYLPSVILNSFVYIVPFAVIEMAKLAGYVSRSRKDIRACNMVFYFLVGNVFFLSLLSGSLLDQIGESFSHPKDFPGRLASAASAQADFFMTYILTNGLSGFSLEILQPGLLIWDTMKSRMWDRGKKKQPYLYSLPYYRIVPFVALGILIGMVYAVVAPLLLPFLVGYFCLGYVVFVNQIQNVYTTTYETCGQYWPYIHHYILVAIVIMQITMMGLFGLKSKPSASFSIIPLLVFTLLFNEYCKMRFLPTFYHCSVKDARDRDDFDEKTDLMEANLRNAIDAYSPPCLCPLDIEDEESKLEQDYDSLEGKANSIALVGEECVDLTLSPRLINPEC</sequence>
<evidence type="ECO:0000256" key="2">
    <source>
        <dbReference type="ARBA" id="ARBA00007779"/>
    </source>
</evidence>
<feature type="transmembrane region" description="Helical" evidence="11">
    <location>
        <begin position="397"/>
        <end position="423"/>
    </location>
</feature>
<evidence type="ECO:0000259" key="12">
    <source>
        <dbReference type="Pfam" id="PF02714"/>
    </source>
</evidence>
<name>A0A830C7U5_9LAMI</name>
<keyword evidence="9" id="KW-0407">Ion channel</keyword>
<organism evidence="15 16">
    <name type="scientific">Phtheirospermum japonicum</name>
    <dbReference type="NCBI Taxonomy" id="374723"/>
    <lineage>
        <taxon>Eukaryota</taxon>
        <taxon>Viridiplantae</taxon>
        <taxon>Streptophyta</taxon>
        <taxon>Embryophyta</taxon>
        <taxon>Tracheophyta</taxon>
        <taxon>Spermatophyta</taxon>
        <taxon>Magnoliopsida</taxon>
        <taxon>eudicotyledons</taxon>
        <taxon>Gunneridae</taxon>
        <taxon>Pentapetalae</taxon>
        <taxon>asterids</taxon>
        <taxon>lamiids</taxon>
        <taxon>Lamiales</taxon>
        <taxon>Orobanchaceae</taxon>
        <taxon>Orobanchaceae incertae sedis</taxon>
        <taxon>Phtheirospermum</taxon>
    </lineage>
</organism>
<keyword evidence="6 11" id="KW-1133">Transmembrane helix</keyword>
<evidence type="ECO:0000256" key="8">
    <source>
        <dbReference type="ARBA" id="ARBA00023136"/>
    </source>
</evidence>
<feature type="transmembrane region" description="Helical" evidence="11">
    <location>
        <begin position="603"/>
        <end position="621"/>
    </location>
</feature>
<feature type="coiled-coil region" evidence="10">
    <location>
        <begin position="231"/>
        <end position="289"/>
    </location>
</feature>
<feature type="transmembrane region" description="Helical" evidence="11">
    <location>
        <begin position="6"/>
        <end position="27"/>
    </location>
</feature>
<dbReference type="EMBL" id="BMAC01000278">
    <property type="protein sequence ID" value="GFP92444.1"/>
    <property type="molecule type" value="Genomic_DNA"/>
</dbReference>
<feature type="transmembrane region" description="Helical" evidence="11">
    <location>
        <begin position="492"/>
        <end position="516"/>
    </location>
</feature>
<keyword evidence="7" id="KW-0406">Ion transport</keyword>
<keyword evidence="16" id="KW-1185">Reference proteome</keyword>
<evidence type="ECO:0000256" key="11">
    <source>
        <dbReference type="SAM" id="Phobius"/>
    </source>
</evidence>
<feature type="transmembrane region" description="Helical" evidence="11">
    <location>
        <begin position="537"/>
        <end position="556"/>
    </location>
</feature>
<gene>
    <name evidence="15" type="ORF">PHJA_001388600</name>
</gene>
<evidence type="ECO:0000256" key="10">
    <source>
        <dbReference type="SAM" id="Coils"/>
    </source>
</evidence>
<comment type="subcellular location">
    <subcellularLocation>
        <location evidence="1">Membrane</location>
        <topology evidence="1">Multi-pass membrane protein</topology>
    </subcellularLocation>
</comment>
<evidence type="ECO:0000256" key="7">
    <source>
        <dbReference type="ARBA" id="ARBA00023065"/>
    </source>
</evidence>
<keyword evidence="4 11" id="KW-0812">Transmembrane</keyword>
<keyword evidence="10" id="KW-0175">Coiled coil</keyword>
<evidence type="ECO:0000313" key="16">
    <source>
        <dbReference type="Proteomes" id="UP000653305"/>
    </source>
</evidence>
<feature type="domain" description="CSC1/OSCA1-like cytosolic" evidence="14">
    <location>
        <begin position="186"/>
        <end position="340"/>
    </location>
</feature>
<feature type="domain" description="CSC1/OSCA1-like 7TM region" evidence="12">
    <location>
        <begin position="352"/>
        <end position="619"/>
    </location>
</feature>
<dbReference type="PANTHER" id="PTHR13018">
    <property type="entry name" value="PROBABLE MEMBRANE PROTEIN DUF221-RELATED"/>
    <property type="match status" value="1"/>
</dbReference>
<dbReference type="PANTHER" id="PTHR13018:SF141">
    <property type="entry name" value="OS01G0950900 PROTEIN"/>
    <property type="match status" value="1"/>
</dbReference>
<evidence type="ECO:0000259" key="14">
    <source>
        <dbReference type="Pfam" id="PF14703"/>
    </source>
</evidence>
<feature type="transmembrane region" description="Helical" evidence="11">
    <location>
        <begin position="444"/>
        <end position="464"/>
    </location>
</feature>
<dbReference type="Pfam" id="PF13967">
    <property type="entry name" value="RSN1_TM"/>
    <property type="match status" value="1"/>
</dbReference>
<dbReference type="Proteomes" id="UP000653305">
    <property type="component" value="Unassembled WGS sequence"/>
</dbReference>
<comment type="caution">
    <text evidence="15">The sequence shown here is derived from an EMBL/GenBank/DDBJ whole genome shotgun (WGS) entry which is preliminary data.</text>
</comment>
<evidence type="ECO:0000256" key="6">
    <source>
        <dbReference type="ARBA" id="ARBA00022989"/>
    </source>
</evidence>
<comment type="similarity">
    <text evidence="2">Belongs to the CSC1 (TC 1.A.17) family.</text>
</comment>
<feature type="transmembrane region" description="Helical" evidence="11">
    <location>
        <begin position="143"/>
        <end position="163"/>
    </location>
</feature>
<proteinExistence type="inferred from homology"/>
<reference evidence="15" key="1">
    <citation type="submission" date="2020-07" db="EMBL/GenBank/DDBJ databases">
        <title>Ethylene signaling mediates host invasion by parasitic plants.</title>
        <authorList>
            <person name="Yoshida S."/>
        </authorList>
    </citation>
    <scope>NUCLEOTIDE SEQUENCE</scope>
    <source>
        <strain evidence="15">Okayama</strain>
    </source>
</reference>
<dbReference type="InterPro" id="IPR032880">
    <property type="entry name" value="CSC1/OSCA1-like_N"/>
</dbReference>
<evidence type="ECO:0000256" key="4">
    <source>
        <dbReference type="ARBA" id="ARBA00022692"/>
    </source>
</evidence>
<dbReference type="InterPro" id="IPR045122">
    <property type="entry name" value="Csc1-like"/>
</dbReference>
<dbReference type="Pfam" id="PF14703">
    <property type="entry name" value="PHM7_cyt"/>
    <property type="match status" value="1"/>
</dbReference>
<dbReference type="Pfam" id="PF02714">
    <property type="entry name" value="RSN1_7TM"/>
    <property type="match status" value="1"/>
</dbReference>
<evidence type="ECO:0000256" key="1">
    <source>
        <dbReference type="ARBA" id="ARBA00004141"/>
    </source>
</evidence>
<evidence type="ECO:0000259" key="13">
    <source>
        <dbReference type="Pfam" id="PF13967"/>
    </source>
</evidence>
<evidence type="ECO:0000256" key="9">
    <source>
        <dbReference type="ARBA" id="ARBA00023303"/>
    </source>
</evidence>
<evidence type="ECO:0000256" key="5">
    <source>
        <dbReference type="ARBA" id="ARBA00022837"/>
    </source>
</evidence>
<evidence type="ECO:0000313" key="15">
    <source>
        <dbReference type="EMBL" id="GFP92444.1"/>
    </source>
</evidence>
<dbReference type="InterPro" id="IPR027815">
    <property type="entry name" value="CSC1/OSCA1-like_cyt"/>
</dbReference>
<dbReference type="InterPro" id="IPR003864">
    <property type="entry name" value="CSC1/OSCA1-like_7TM"/>
</dbReference>
<feature type="transmembrane region" description="Helical" evidence="11">
    <location>
        <begin position="96"/>
        <end position="117"/>
    </location>
</feature>
<keyword evidence="3" id="KW-0813">Transport</keyword>
<feature type="transmembrane region" description="Helical" evidence="11">
    <location>
        <begin position="562"/>
        <end position="582"/>
    </location>
</feature>
<keyword evidence="8 11" id="KW-0472">Membrane</keyword>
<feature type="domain" description="CSC1/OSCA1-like N-terminal transmembrane" evidence="13">
    <location>
        <begin position="6"/>
        <end position="165"/>
    </location>
</feature>
<accession>A0A830C7U5</accession>
<keyword evidence="5" id="KW-0106">Calcium</keyword>
<dbReference type="GO" id="GO:0005227">
    <property type="term" value="F:calcium-activated cation channel activity"/>
    <property type="evidence" value="ECO:0007669"/>
    <property type="project" value="InterPro"/>
</dbReference>
<dbReference type="GO" id="GO:0005886">
    <property type="term" value="C:plasma membrane"/>
    <property type="evidence" value="ECO:0007669"/>
    <property type="project" value="TreeGrafter"/>
</dbReference>
<dbReference type="AlphaFoldDB" id="A0A830C7U5"/>
<protein>
    <submittedName>
        <fullName evidence="15">CSC1-like protein at3g54510</fullName>
    </submittedName>
</protein>
<evidence type="ECO:0000256" key="3">
    <source>
        <dbReference type="ARBA" id="ARBA00022448"/>
    </source>
</evidence>
<feature type="transmembrane region" description="Helical" evidence="11">
    <location>
        <begin position="627"/>
        <end position="645"/>
    </location>
</feature>
<feature type="transmembrane region" description="Helical" evidence="11">
    <location>
        <begin position="353"/>
        <end position="377"/>
    </location>
</feature>